<reference evidence="2 3" key="1">
    <citation type="journal article" date="2019" name="Nat. Ecol. Evol.">
        <title>Megaphylogeny resolves global patterns of mushroom evolution.</title>
        <authorList>
            <person name="Varga T."/>
            <person name="Krizsan K."/>
            <person name="Foldi C."/>
            <person name="Dima B."/>
            <person name="Sanchez-Garcia M."/>
            <person name="Sanchez-Ramirez S."/>
            <person name="Szollosi G.J."/>
            <person name="Szarkandi J.G."/>
            <person name="Papp V."/>
            <person name="Albert L."/>
            <person name="Andreopoulos W."/>
            <person name="Angelini C."/>
            <person name="Antonin V."/>
            <person name="Barry K.W."/>
            <person name="Bougher N.L."/>
            <person name="Buchanan P."/>
            <person name="Buyck B."/>
            <person name="Bense V."/>
            <person name="Catcheside P."/>
            <person name="Chovatia M."/>
            <person name="Cooper J."/>
            <person name="Damon W."/>
            <person name="Desjardin D."/>
            <person name="Finy P."/>
            <person name="Geml J."/>
            <person name="Haridas S."/>
            <person name="Hughes K."/>
            <person name="Justo A."/>
            <person name="Karasinski D."/>
            <person name="Kautmanova I."/>
            <person name="Kiss B."/>
            <person name="Kocsube S."/>
            <person name="Kotiranta H."/>
            <person name="LaButti K.M."/>
            <person name="Lechner B.E."/>
            <person name="Liimatainen K."/>
            <person name="Lipzen A."/>
            <person name="Lukacs Z."/>
            <person name="Mihaltcheva S."/>
            <person name="Morgado L.N."/>
            <person name="Niskanen T."/>
            <person name="Noordeloos M.E."/>
            <person name="Ohm R.A."/>
            <person name="Ortiz-Santana B."/>
            <person name="Ovrebo C."/>
            <person name="Racz N."/>
            <person name="Riley R."/>
            <person name="Savchenko A."/>
            <person name="Shiryaev A."/>
            <person name="Soop K."/>
            <person name="Spirin V."/>
            <person name="Szebenyi C."/>
            <person name="Tomsovsky M."/>
            <person name="Tulloss R.E."/>
            <person name="Uehling J."/>
            <person name="Grigoriev I.V."/>
            <person name="Vagvolgyi C."/>
            <person name="Papp T."/>
            <person name="Martin F.M."/>
            <person name="Miettinen O."/>
            <person name="Hibbett D.S."/>
            <person name="Nagy L.G."/>
        </authorList>
    </citation>
    <scope>NUCLEOTIDE SEQUENCE [LARGE SCALE GENOMIC DNA]</scope>
    <source>
        <strain evidence="2 3">CBS 309.79</strain>
    </source>
</reference>
<feature type="region of interest" description="Disordered" evidence="1">
    <location>
        <begin position="112"/>
        <end position="167"/>
    </location>
</feature>
<dbReference type="Gene3D" id="1.20.120.900">
    <property type="entry name" value="Pex19, mPTS binding domain"/>
    <property type="match status" value="1"/>
</dbReference>
<evidence type="ECO:0000313" key="3">
    <source>
        <dbReference type="Proteomes" id="UP000305067"/>
    </source>
</evidence>
<evidence type="ECO:0000256" key="1">
    <source>
        <dbReference type="SAM" id="MobiDB-lite"/>
    </source>
</evidence>
<dbReference type="GO" id="GO:0045046">
    <property type="term" value="P:protein import into peroxisome membrane"/>
    <property type="evidence" value="ECO:0007669"/>
    <property type="project" value="TreeGrafter"/>
</dbReference>
<feature type="region of interest" description="Disordered" evidence="1">
    <location>
        <begin position="1"/>
        <end position="96"/>
    </location>
</feature>
<dbReference type="EMBL" id="ML178825">
    <property type="protein sequence ID" value="TFL01387.1"/>
    <property type="molecule type" value="Genomic_DNA"/>
</dbReference>
<dbReference type="AlphaFoldDB" id="A0A5C3QIP5"/>
<evidence type="ECO:0000313" key="2">
    <source>
        <dbReference type="EMBL" id="TFL01387.1"/>
    </source>
</evidence>
<feature type="compositionally biased region" description="Low complexity" evidence="1">
    <location>
        <begin position="23"/>
        <end position="45"/>
    </location>
</feature>
<accession>A0A5C3QIP5</accession>
<dbReference type="STRING" id="1884261.A0A5C3QIP5"/>
<proteinExistence type="predicted"/>
<gene>
    <name evidence="2" type="ORF">BDV98DRAFT_656230</name>
</gene>
<feature type="compositionally biased region" description="Polar residues" evidence="1">
    <location>
        <begin position="151"/>
        <end position="164"/>
    </location>
</feature>
<dbReference type="GO" id="GO:0033328">
    <property type="term" value="F:peroxisome membrane targeting sequence binding"/>
    <property type="evidence" value="ECO:0007669"/>
    <property type="project" value="TreeGrafter"/>
</dbReference>
<protein>
    <submittedName>
        <fullName evidence="2">Pex19 protein family-domain-containing protein</fullName>
    </submittedName>
</protein>
<dbReference type="PANTHER" id="PTHR12774:SF2">
    <property type="entry name" value="PEROXISOMAL BIOGENESIS FACTOR 19"/>
    <property type="match status" value="1"/>
</dbReference>
<dbReference type="Pfam" id="PF04614">
    <property type="entry name" value="Pex19"/>
    <property type="match status" value="1"/>
</dbReference>
<feature type="compositionally biased region" description="Polar residues" evidence="1">
    <location>
        <begin position="228"/>
        <end position="242"/>
    </location>
</feature>
<sequence length="331" mass="35066">MAPHDSDDDVDDLDDILNNFKPTNTTTKSNDASSSSAAPSVTKPAQSVAPHTAPDDLTDDAFARELAQGMETLMRDLGSSLEPGVTSGDAAEQQKAMQTAWEALFQESMDAAAAAENTGATGPTAPVPGAKVGGDSFQKSIRETMERMKSSEQNMKDSTASGTDPGQDDIAALLAALQGNGESSEGDDAELGSFLESMMDQLMSKEVLYEPLKELYDKFPEYLASHPSDASTPSTPPLTSADGTKLTPIPAEDHVRYLSQQRLITTVITKFDDPNYDEDAKTPEAEKARKEIVDLMSELQLLGTPPDELMGPLPSGLGLGGEGMPEGCCIT</sequence>
<dbReference type="InterPro" id="IPR006708">
    <property type="entry name" value="Pex19"/>
</dbReference>
<feature type="compositionally biased region" description="Basic and acidic residues" evidence="1">
    <location>
        <begin position="140"/>
        <end position="150"/>
    </location>
</feature>
<dbReference type="InterPro" id="IPR038322">
    <property type="entry name" value="Pex19_C_sf"/>
</dbReference>
<keyword evidence="3" id="KW-1185">Reference proteome</keyword>
<organism evidence="2 3">
    <name type="scientific">Pterulicium gracile</name>
    <dbReference type="NCBI Taxonomy" id="1884261"/>
    <lineage>
        <taxon>Eukaryota</taxon>
        <taxon>Fungi</taxon>
        <taxon>Dikarya</taxon>
        <taxon>Basidiomycota</taxon>
        <taxon>Agaricomycotina</taxon>
        <taxon>Agaricomycetes</taxon>
        <taxon>Agaricomycetidae</taxon>
        <taxon>Agaricales</taxon>
        <taxon>Pleurotineae</taxon>
        <taxon>Pterulaceae</taxon>
        <taxon>Pterulicium</taxon>
    </lineage>
</organism>
<dbReference type="Proteomes" id="UP000305067">
    <property type="component" value="Unassembled WGS sequence"/>
</dbReference>
<dbReference type="OrthoDB" id="21292at2759"/>
<dbReference type="GO" id="GO:0005778">
    <property type="term" value="C:peroxisomal membrane"/>
    <property type="evidence" value="ECO:0007669"/>
    <property type="project" value="TreeGrafter"/>
</dbReference>
<feature type="compositionally biased region" description="Acidic residues" evidence="1">
    <location>
        <begin position="1"/>
        <end position="15"/>
    </location>
</feature>
<name>A0A5C3QIP5_9AGAR</name>
<dbReference type="PANTHER" id="PTHR12774">
    <property type="entry name" value="PEROXISOMAL BIOGENESIS FACTOR 19"/>
    <property type="match status" value="1"/>
</dbReference>
<feature type="compositionally biased region" description="Low complexity" evidence="1">
    <location>
        <begin position="112"/>
        <end position="124"/>
    </location>
</feature>
<feature type="region of interest" description="Disordered" evidence="1">
    <location>
        <begin position="226"/>
        <end position="247"/>
    </location>
</feature>